<dbReference type="Pfam" id="PF01073">
    <property type="entry name" value="3Beta_HSD"/>
    <property type="match status" value="1"/>
</dbReference>
<feature type="domain" description="3-beta hydroxysteroid dehydrogenase/isomerase" evidence="2">
    <location>
        <begin position="1"/>
        <end position="50"/>
    </location>
</feature>
<organism evidence="3 4">
    <name type="scientific">Papaver nudicaule</name>
    <name type="common">Iceland poppy</name>
    <dbReference type="NCBI Taxonomy" id="74823"/>
    <lineage>
        <taxon>Eukaryota</taxon>
        <taxon>Viridiplantae</taxon>
        <taxon>Streptophyta</taxon>
        <taxon>Embryophyta</taxon>
        <taxon>Tracheophyta</taxon>
        <taxon>Spermatophyta</taxon>
        <taxon>Magnoliopsida</taxon>
        <taxon>Ranunculales</taxon>
        <taxon>Papaveraceae</taxon>
        <taxon>Papaveroideae</taxon>
        <taxon>Papaver</taxon>
    </lineage>
</organism>
<evidence type="ECO:0000259" key="2">
    <source>
        <dbReference type="Pfam" id="PF01073"/>
    </source>
</evidence>
<evidence type="ECO:0000313" key="4">
    <source>
        <dbReference type="Proteomes" id="UP001177140"/>
    </source>
</evidence>
<dbReference type="InterPro" id="IPR002225">
    <property type="entry name" value="3Beta_OHSteriod_DH/Estase"/>
</dbReference>
<evidence type="ECO:0000313" key="3">
    <source>
        <dbReference type="EMBL" id="MCL7042365.1"/>
    </source>
</evidence>
<proteinExistence type="predicted"/>
<keyword evidence="4" id="KW-1185">Reference proteome</keyword>
<protein>
    <recommendedName>
        <fullName evidence="2">3-beta hydroxysteroid dehydrogenase/isomerase domain-containing protein</fullName>
    </recommendedName>
</protein>
<keyword evidence="1" id="KW-1133">Transmembrane helix</keyword>
<accession>A0AA41VJC4</accession>
<evidence type="ECO:0000256" key="1">
    <source>
        <dbReference type="SAM" id="Phobius"/>
    </source>
</evidence>
<keyword evidence="1" id="KW-0812">Transmembrane</keyword>
<feature type="non-terminal residue" evidence="3">
    <location>
        <position position="1"/>
    </location>
</feature>
<dbReference type="GO" id="GO:0006694">
    <property type="term" value="P:steroid biosynthetic process"/>
    <property type="evidence" value="ECO:0007669"/>
    <property type="project" value="InterPro"/>
</dbReference>
<dbReference type="GO" id="GO:0016616">
    <property type="term" value="F:oxidoreductase activity, acting on the CH-OH group of donors, NAD or NADP as acceptor"/>
    <property type="evidence" value="ECO:0007669"/>
    <property type="project" value="InterPro"/>
</dbReference>
<name>A0AA41VJC4_PAPNU</name>
<dbReference type="SUPFAM" id="SSF51735">
    <property type="entry name" value="NAD(P)-binding Rossmann-fold domains"/>
    <property type="match status" value="1"/>
</dbReference>
<dbReference type="EMBL" id="JAJJMA010234518">
    <property type="protein sequence ID" value="MCL7042365.1"/>
    <property type="molecule type" value="Genomic_DNA"/>
</dbReference>
<reference evidence="3" key="1">
    <citation type="submission" date="2022-03" db="EMBL/GenBank/DDBJ databases">
        <title>A functionally conserved STORR gene fusion in Papaver species that diverged 16.8 million years ago.</title>
        <authorList>
            <person name="Catania T."/>
        </authorList>
    </citation>
    <scope>NUCLEOTIDE SEQUENCE</scope>
    <source>
        <strain evidence="3">S-191538</strain>
    </source>
</reference>
<dbReference type="Gene3D" id="3.40.50.720">
    <property type="entry name" value="NAD(P)-binding Rossmann-like Domain"/>
    <property type="match status" value="1"/>
</dbReference>
<gene>
    <name evidence="3" type="ORF">MKW94_009626</name>
</gene>
<dbReference type="InterPro" id="IPR036291">
    <property type="entry name" value="NAD(P)-bd_dom_sf"/>
</dbReference>
<sequence length="98" mass="10668">HNDSYSATKTEGEVSALKANGKDGLLTCCIRPSSIFGPGDRLLVPSLVIAGLNLSLVMAITSTISHMSKMWLMPIYVPSKLYHQEGKLLKELLVRPTL</sequence>
<dbReference type="Proteomes" id="UP001177140">
    <property type="component" value="Unassembled WGS sequence"/>
</dbReference>
<dbReference type="AlphaFoldDB" id="A0AA41VJC4"/>
<keyword evidence="1" id="KW-0472">Membrane</keyword>
<comment type="caution">
    <text evidence="3">The sequence shown here is derived from an EMBL/GenBank/DDBJ whole genome shotgun (WGS) entry which is preliminary data.</text>
</comment>
<feature type="transmembrane region" description="Helical" evidence="1">
    <location>
        <begin position="42"/>
        <end position="64"/>
    </location>
</feature>